<evidence type="ECO:0000256" key="2">
    <source>
        <dbReference type="SAM" id="SignalP"/>
    </source>
</evidence>
<evidence type="ECO:0000313" key="3">
    <source>
        <dbReference type="EMBL" id="AJC49846.1"/>
    </source>
</evidence>
<feature type="chain" id="PRO_5002035282" evidence="2">
    <location>
        <begin position="22"/>
        <end position="194"/>
    </location>
</feature>
<dbReference type="Proteomes" id="UP000031129">
    <property type="component" value="Chromosome"/>
</dbReference>
<keyword evidence="3" id="KW-0449">Lipoprotein</keyword>
<feature type="signal peptide" evidence="2">
    <location>
        <begin position="1"/>
        <end position="21"/>
    </location>
</feature>
<proteinExistence type="predicted"/>
<dbReference type="KEGG" id="mfq:MYF_01655"/>
<reference evidence="3 4" key="1">
    <citation type="journal article" date="2015" name="Genome Announc.">
        <title>Complete Genome Sequence of Mycoplasma flocculare Strain Ms42T (ATCC 27399T).</title>
        <authorList>
            <person name="Calcutt M.J."/>
            <person name="Foecking M.F."/>
            <person name="Heidari M.B."/>
            <person name="McIntosh M.A."/>
        </authorList>
    </citation>
    <scope>NUCLEOTIDE SEQUENCE [LARGE SCALE GENOMIC DNA]</scope>
    <source>
        <strain evidence="4">ATCC 27399</strain>
    </source>
</reference>
<keyword evidence="2" id="KW-0732">Signal</keyword>
<evidence type="ECO:0000313" key="4">
    <source>
        <dbReference type="Proteomes" id="UP000031129"/>
    </source>
</evidence>
<protein>
    <submittedName>
        <fullName evidence="3">Lipoprotein</fullName>
    </submittedName>
</protein>
<dbReference type="HOGENOM" id="CLU_1401128_0_0_14"/>
<dbReference type="PROSITE" id="PS51257">
    <property type="entry name" value="PROKAR_LIPOPROTEIN"/>
    <property type="match status" value="1"/>
</dbReference>
<organism evidence="3 4">
    <name type="scientific">Mesomycoplasma flocculare ATCC 27399</name>
    <dbReference type="NCBI Taxonomy" id="743971"/>
    <lineage>
        <taxon>Bacteria</taxon>
        <taxon>Bacillati</taxon>
        <taxon>Mycoplasmatota</taxon>
        <taxon>Mycoplasmoidales</taxon>
        <taxon>Metamycoplasmataceae</taxon>
        <taxon>Mesomycoplasma</taxon>
    </lineage>
</organism>
<dbReference type="AlphaFoldDB" id="A0A0A8ECB0"/>
<evidence type="ECO:0000256" key="1">
    <source>
        <dbReference type="SAM" id="MobiDB-lite"/>
    </source>
</evidence>
<name>A0A0A8ECB0_MESFC</name>
<dbReference type="RefSeq" id="WP_002557508.1">
    <property type="nucleotide sequence ID" value="NZ_CP007585.1"/>
</dbReference>
<accession>A0A0A8ECB0</accession>
<feature type="region of interest" description="Disordered" evidence="1">
    <location>
        <begin position="33"/>
        <end position="79"/>
    </location>
</feature>
<keyword evidence="4" id="KW-1185">Reference proteome</keyword>
<gene>
    <name evidence="3" type="ORF">MYF_01655</name>
</gene>
<feature type="compositionally biased region" description="Low complexity" evidence="1">
    <location>
        <begin position="33"/>
        <end position="72"/>
    </location>
</feature>
<sequence>MKKIKKIWYLLSSQALLLSVAGVTISCWNRTENNQAPATAPGTTTPNSNTEQKENTNSQSTTPNTQDSSPTQNSTENYRISRAIEIYSSSLKKQIRKKTKGADSIIEKDAKVKALILSTSKEPKTKDEIQILWAEDKNKIPKELQKDPVQQYSEERLKELDRWNRDVQDGYTVPDNLTHWLTIQLKQVYLLVLE</sequence>
<dbReference type="EMBL" id="CP007585">
    <property type="protein sequence ID" value="AJC49846.1"/>
    <property type="molecule type" value="Genomic_DNA"/>
</dbReference>